<dbReference type="RefSeq" id="WP_069126660.1">
    <property type="nucleotide sequence ID" value="NZ_MARB01000018.1"/>
</dbReference>
<gene>
    <name evidence="2" type="ORF">CODIS_30100</name>
</gene>
<dbReference type="Proteomes" id="UP000094769">
    <property type="component" value="Unassembled WGS sequence"/>
</dbReference>
<comment type="caution">
    <text evidence="2">The sequence shown here is derived from an EMBL/GenBank/DDBJ whole genome shotgun (WGS) entry which is preliminary data.</text>
</comment>
<evidence type="ECO:0000313" key="2">
    <source>
        <dbReference type="EMBL" id="ODJ86691.1"/>
    </source>
</evidence>
<evidence type="ECO:0000256" key="1">
    <source>
        <dbReference type="SAM" id="Phobius"/>
    </source>
</evidence>
<evidence type="ECO:0000313" key="3">
    <source>
        <dbReference type="Proteomes" id="UP000094769"/>
    </source>
</evidence>
<feature type="transmembrane region" description="Helical" evidence="1">
    <location>
        <begin position="45"/>
        <end position="65"/>
    </location>
</feature>
<feature type="transmembrane region" description="Helical" evidence="1">
    <location>
        <begin position="12"/>
        <end position="33"/>
    </location>
</feature>
<keyword evidence="3" id="KW-1185">Reference proteome</keyword>
<organism evidence="2 3">
    <name type="scientific">Candidatus Thiodiazotropha endolucinida</name>
    <dbReference type="NCBI Taxonomy" id="1655433"/>
    <lineage>
        <taxon>Bacteria</taxon>
        <taxon>Pseudomonadati</taxon>
        <taxon>Pseudomonadota</taxon>
        <taxon>Gammaproteobacteria</taxon>
        <taxon>Chromatiales</taxon>
        <taxon>Sedimenticolaceae</taxon>
        <taxon>Candidatus Thiodiazotropha</taxon>
    </lineage>
</organism>
<name>A0A7Z0VK03_9GAMM</name>
<dbReference type="AlphaFoldDB" id="A0A7Z0VK03"/>
<dbReference type="EMBL" id="MARB01000018">
    <property type="protein sequence ID" value="ODJ86691.1"/>
    <property type="molecule type" value="Genomic_DNA"/>
</dbReference>
<reference evidence="2 3" key="1">
    <citation type="submission" date="2016-06" db="EMBL/GenBank/DDBJ databases">
        <title>Genome sequence of endosymbiont of Candidatus Endolucinida thiodiazotropha.</title>
        <authorList>
            <person name="Poehlein A."/>
            <person name="Koenig S."/>
            <person name="Heiden S.E."/>
            <person name="Thuermer A."/>
            <person name="Voget S."/>
            <person name="Daniel R."/>
            <person name="Markert S."/>
            <person name="Gros O."/>
            <person name="Schweder T."/>
        </authorList>
    </citation>
    <scope>NUCLEOTIDE SEQUENCE [LARGE SCALE GENOMIC DNA]</scope>
    <source>
        <strain evidence="2 3">COS</strain>
    </source>
</reference>
<keyword evidence="1" id="KW-1133">Transmembrane helix</keyword>
<sequence length="159" mass="17464">MDAQQPEAPWARLFELAILLTFGALIFTLYSLGYLDRILGNTLTLWFFGIILSVVLLVEAFAYSGRKTDAHFWSWLTTGLGMLGTVLGFSIALAGIDVRDLQDAATLSAEIGQFLKSVSFAIDTTMIGLSAAMIMEAMNKIRDMLYGPARSEEPVSEEE</sequence>
<accession>A0A7Z0VK03</accession>
<keyword evidence="1" id="KW-0472">Membrane</keyword>
<feature type="transmembrane region" description="Helical" evidence="1">
    <location>
        <begin position="72"/>
        <end position="94"/>
    </location>
</feature>
<evidence type="ECO:0008006" key="4">
    <source>
        <dbReference type="Google" id="ProtNLM"/>
    </source>
</evidence>
<proteinExistence type="predicted"/>
<protein>
    <recommendedName>
        <fullName evidence="4">MotA/TolQ/ExbB proton channel domain-containing protein</fullName>
    </recommendedName>
</protein>
<keyword evidence="1" id="KW-0812">Transmembrane</keyword>